<accession>A0ABU2S1J7</accession>
<name>A0ABU2S1J7_9ACTN</name>
<dbReference type="EMBL" id="JAVREV010000004">
    <property type="protein sequence ID" value="MDT0442871.1"/>
    <property type="molecule type" value="Genomic_DNA"/>
</dbReference>
<dbReference type="PANTHER" id="PTHR33204:SF18">
    <property type="entry name" value="TRANSCRIPTIONAL REGULATORY PROTEIN"/>
    <property type="match status" value="1"/>
</dbReference>
<dbReference type="Proteomes" id="UP001183615">
    <property type="component" value="Unassembled WGS sequence"/>
</dbReference>
<feature type="domain" description="HTH hxlR-type" evidence="5">
    <location>
        <begin position="51"/>
        <end position="149"/>
    </location>
</feature>
<gene>
    <name evidence="6" type="ORF">RM779_09720</name>
</gene>
<evidence type="ECO:0000256" key="3">
    <source>
        <dbReference type="ARBA" id="ARBA00023163"/>
    </source>
</evidence>
<organism evidence="6 7">
    <name type="scientific">Streptomyces johnsoniae</name>
    <dbReference type="NCBI Taxonomy" id="3075532"/>
    <lineage>
        <taxon>Bacteria</taxon>
        <taxon>Bacillati</taxon>
        <taxon>Actinomycetota</taxon>
        <taxon>Actinomycetes</taxon>
        <taxon>Kitasatosporales</taxon>
        <taxon>Streptomycetaceae</taxon>
        <taxon>Streptomyces</taxon>
    </lineage>
</organism>
<evidence type="ECO:0000259" key="5">
    <source>
        <dbReference type="PROSITE" id="PS51118"/>
    </source>
</evidence>
<reference evidence="7" key="1">
    <citation type="submission" date="2023-07" db="EMBL/GenBank/DDBJ databases">
        <title>30 novel species of actinomycetes from the DSMZ collection.</title>
        <authorList>
            <person name="Nouioui I."/>
        </authorList>
    </citation>
    <scope>NUCLEOTIDE SEQUENCE [LARGE SCALE GENOMIC DNA]</scope>
    <source>
        <strain evidence="7">DSM 41886</strain>
    </source>
</reference>
<dbReference type="PROSITE" id="PS51118">
    <property type="entry name" value="HTH_HXLR"/>
    <property type="match status" value="1"/>
</dbReference>
<dbReference type="InterPro" id="IPR036388">
    <property type="entry name" value="WH-like_DNA-bd_sf"/>
</dbReference>
<dbReference type="SUPFAM" id="SSF46785">
    <property type="entry name" value="Winged helix' DNA-binding domain"/>
    <property type="match status" value="1"/>
</dbReference>
<evidence type="ECO:0000256" key="4">
    <source>
        <dbReference type="SAM" id="MobiDB-lite"/>
    </source>
</evidence>
<dbReference type="InterPro" id="IPR011991">
    <property type="entry name" value="ArsR-like_HTH"/>
</dbReference>
<keyword evidence="1" id="KW-0805">Transcription regulation</keyword>
<protein>
    <submittedName>
        <fullName evidence="6">Helix-turn-helix domain-containing protein</fullName>
    </submittedName>
</protein>
<sequence length="152" mass="16864">MTGRRCGAHGISERDGGEAHQTETHGAARRRWDAELVPDARGRTRGPEPGCPVETALAAVSGRWTTLVLRELMHGAHSFGDLREALPRISPKVLAERLRALEERGLVTRDRLRGFPVRTRYRLTPAGRALRPLLIELYRTGSALAEERGGDR</sequence>
<dbReference type="CDD" id="cd00090">
    <property type="entry name" value="HTH_ARSR"/>
    <property type="match status" value="1"/>
</dbReference>
<evidence type="ECO:0000313" key="7">
    <source>
        <dbReference type="Proteomes" id="UP001183615"/>
    </source>
</evidence>
<evidence type="ECO:0000256" key="1">
    <source>
        <dbReference type="ARBA" id="ARBA00023015"/>
    </source>
</evidence>
<evidence type="ECO:0000256" key="2">
    <source>
        <dbReference type="ARBA" id="ARBA00023125"/>
    </source>
</evidence>
<dbReference type="InterPro" id="IPR002577">
    <property type="entry name" value="HTH_HxlR"/>
</dbReference>
<feature type="compositionally biased region" description="Basic and acidic residues" evidence="4">
    <location>
        <begin position="11"/>
        <end position="23"/>
    </location>
</feature>
<proteinExistence type="predicted"/>
<comment type="caution">
    <text evidence="6">The sequence shown here is derived from an EMBL/GenBank/DDBJ whole genome shotgun (WGS) entry which is preliminary data.</text>
</comment>
<dbReference type="PANTHER" id="PTHR33204">
    <property type="entry name" value="TRANSCRIPTIONAL REGULATOR, MARR FAMILY"/>
    <property type="match status" value="1"/>
</dbReference>
<dbReference type="InterPro" id="IPR036390">
    <property type="entry name" value="WH_DNA-bd_sf"/>
</dbReference>
<keyword evidence="7" id="KW-1185">Reference proteome</keyword>
<keyword evidence="2" id="KW-0238">DNA-binding</keyword>
<dbReference type="SMART" id="SM00418">
    <property type="entry name" value="HTH_ARSR"/>
    <property type="match status" value="1"/>
</dbReference>
<evidence type="ECO:0000313" key="6">
    <source>
        <dbReference type="EMBL" id="MDT0442871.1"/>
    </source>
</evidence>
<dbReference type="Gene3D" id="1.10.10.10">
    <property type="entry name" value="Winged helix-like DNA-binding domain superfamily/Winged helix DNA-binding domain"/>
    <property type="match status" value="1"/>
</dbReference>
<dbReference type="Pfam" id="PF01638">
    <property type="entry name" value="HxlR"/>
    <property type="match status" value="1"/>
</dbReference>
<dbReference type="InterPro" id="IPR001845">
    <property type="entry name" value="HTH_ArsR_DNA-bd_dom"/>
</dbReference>
<keyword evidence="3" id="KW-0804">Transcription</keyword>
<feature type="region of interest" description="Disordered" evidence="4">
    <location>
        <begin position="1"/>
        <end position="28"/>
    </location>
</feature>